<organism evidence="2 3">
    <name type="scientific">Elysia crispata</name>
    <name type="common">lettuce slug</name>
    <dbReference type="NCBI Taxonomy" id="231223"/>
    <lineage>
        <taxon>Eukaryota</taxon>
        <taxon>Metazoa</taxon>
        <taxon>Spiralia</taxon>
        <taxon>Lophotrochozoa</taxon>
        <taxon>Mollusca</taxon>
        <taxon>Gastropoda</taxon>
        <taxon>Heterobranchia</taxon>
        <taxon>Euthyneura</taxon>
        <taxon>Panpulmonata</taxon>
        <taxon>Sacoglossa</taxon>
        <taxon>Placobranchoidea</taxon>
        <taxon>Plakobranchidae</taxon>
        <taxon>Elysia</taxon>
    </lineage>
</organism>
<accession>A0AAE0ZRF9</accession>
<gene>
    <name evidence="2" type="ORF">RRG08_056918</name>
</gene>
<feature type="non-terminal residue" evidence="2">
    <location>
        <position position="27"/>
    </location>
</feature>
<keyword evidence="3" id="KW-1185">Reference proteome</keyword>
<name>A0AAE0ZRF9_9GAST</name>
<dbReference type="EMBL" id="JAWDGP010003454">
    <property type="protein sequence ID" value="KAK3774184.1"/>
    <property type="molecule type" value="Genomic_DNA"/>
</dbReference>
<reference evidence="2" key="1">
    <citation type="journal article" date="2023" name="G3 (Bethesda)">
        <title>A reference genome for the long-term kleptoplast-retaining sea slug Elysia crispata morphotype clarki.</title>
        <authorList>
            <person name="Eastman K.E."/>
            <person name="Pendleton A.L."/>
            <person name="Shaikh M.A."/>
            <person name="Suttiyut T."/>
            <person name="Ogas R."/>
            <person name="Tomko P."/>
            <person name="Gavelis G."/>
            <person name="Widhalm J.R."/>
            <person name="Wisecaver J.H."/>
        </authorList>
    </citation>
    <scope>NUCLEOTIDE SEQUENCE</scope>
    <source>
        <strain evidence="2">ECLA1</strain>
    </source>
</reference>
<comment type="caution">
    <text evidence="2">The sequence shown here is derived from an EMBL/GenBank/DDBJ whole genome shotgun (WGS) entry which is preliminary data.</text>
</comment>
<proteinExistence type="predicted"/>
<protein>
    <submittedName>
        <fullName evidence="2">Uncharacterized protein</fullName>
    </submittedName>
</protein>
<evidence type="ECO:0000313" key="2">
    <source>
        <dbReference type="EMBL" id="KAK3774184.1"/>
    </source>
</evidence>
<dbReference type="Proteomes" id="UP001283361">
    <property type="component" value="Unassembled WGS sequence"/>
</dbReference>
<feature type="compositionally biased region" description="Basic and acidic residues" evidence="1">
    <location>
        <begin position="18"/>
        <end position="27"/>
    </location>
</feature>
<sequence length="27" mass="3037">MTVDQAPRRGVAQLVTSAREEPQVERL</sequence>
<evidence type="ECO:0000256" key="1">
    <source>
        <dbReference type="SAM" id="MobiDB-lite"/>
    </source>
</evidence>
<evidence type="ECO:0000313" key="3">
    <source>
        <dbReference type="Proteomes" id="UP001283361"/>
    </source>
</evidence>
<feature type="region of interest" description="Disordered" evidence="1">
    <location>
        <begin position="1"/>
        <end position="27"/>
    </location>
</feature>
<dbReference type="AlphaFoldDB" id="A0AAE0ZRF9"/>